<protein>
    <submittedName>
        <fullName evidence="1">Uncharacterized protein</fullName>
    </submittedName>
</protein>
<evidence type="ECO:0000313" key="1">
    <source>
        <dbReference type="EMBL" id="KAJ8428713.1"/>
    </source>
</evidence>
<sequence length="273" mass="30082">MLVFSRRFLQSLALSLKVMYPIFQHKNGQPQPTKKTYYRLNFTSAMATCSLSTVDSSTESTGASSHDLANLYTNVRLVEASTARKSAAKDRACTEGSPTASDFIAFGPLTPNELCSFVLKQGRPGPQGSGGRHCDRIMPTLGPRSLAGTQVREVQGPHYSDRAFKKEESVSTLHLGRAVKEDKRRVLGYKPSWLALPRACAVLPLELVRSQQQFALPWRSQIQGAIASPALALHKAKKSQVRVIRKAYAQERRQAPLEKCLRMGTPAAAKKSR</sequence>
<proteinExistence type="predicted"/>
<name>A0A9Q1Q499_9CARY</name>
<dbReference type="AlphaFoldDB" id="A0A9Q1Q499"/>
<comment type="caution">
    <text evidence="1">The sequence shown here is derived from an EMBL/GenBank/DDBJ whole genome shotgun (WGS) entry which is preliminary data.</text>
</comment>
<keyword evidence="2" id="KW-1185">Reference proteome</keyword>
<evidence type="ECO:0000313" key="2">
    <source>
        <dbReference type="Proteomes" id="UP001153076"/>
    </source>
</evidence>
<organism evidence="1 2">
    <name type="scientific">Carnegiea gigantea</name>
    <dbReference type="NCBI Taxonomy" id="171969"/>
    <lineage>
        <taxon>Eukaryota</taxon>
        <taxon>Viridiplantae</taxon>
        <taxon>Streptophyta</taxon>
        <taxon>Embryophyta</taxon>
        <taxon>Tracheophyta</taxon>
        <taxon>Spermatophyta</taxon>
        <taxon>Magnoliopsida</taxon>
        <taxon>eudicotyledons</taxon>
        <taxon>Gunneridae</taxon>
        <taxon>Pentapetalae</taxon>
        <taxon>Caryophyllales</taxon>
        <taxon>Cactineae</taxon>
        <taxon>Cactaceae</taxon>
        <taxon>Cactoideae</taxon>
        <taxon>Echinocereeae</taxon>
        <taxon>Carnegiea</taxon>
    </lineage>
</organism>
<accession>A0A9Q1Q499</accession>
<gene>
    <name evidence="1" type="ORF">Cgig2_028196</name>
</gene>
<dbReference type="Proteomes" id="UP001153076">
    <property type="component" value="Unassembled WGS sequence"/>
</dbReference>
<dbReference type="EMBL" id="JAKOGI010000977">
    <property type="protein sequence ID" value="KAJ8428713.1"/>
    <property type="molecule type" value="Genomic_DNA"/>
</dbReference>
<reference evidence="1" key="1">
    <citation type="submission" date="2022-04" db="EMBL/GenBank/DDBJ databases">
        <title>Carnegiea gigantea Genome sequencing and assembly v2.</title>
        <authorList>
            <person name="Copetti D."/>
            <person name="Sanderson M.J."/>
            <person name="Burquez A."/>
            <person name="Wojciechowski M.F."/>
        </authorList>
    </citation>
    <scope>NUCLEOTIDE SEQUENCE</scope>
    <source>
        <strain evidence="1">SGP5-SGP5p</strain>
        <tissue evidence="1">Aerial part</tissue>
    </source>
</reference>